<evidence type="ECO:0000256" key="8">
    <source>
        <dbReference type="ARBA" id="ARBA00037822"/>
    </source>
</evidence>
<comment type="caution">
    <text evidence="12">The sequence shown here is derived from an EMBL/GenBank/DDBJ whole genome shotgun (WGS) entry which is preliminary data.</text>
</comment>
<dbReference type="EMBL" id="CAUJNA010003288">
    <property type="protein sequence ID" value="CAJ1398050.1"/>
    <property type="molecule type" value="Genomic_DNA"/>
</dbReference>
<sequence length="455" mass="49129">MPLSVEAMEFHDLEQGIQLGRLGAEASGWLALLKSKEKFQSVCFWGKVFGLAADYYVAFGVRSGDFEFPSKHFFFAGKDFAFAPLQAPTAEEAARILELCGEKPLTGLASKELEPPKEEEPPADDPPDGEPVEGPKKLTEVDRLAQLVLEIDFDTSCVPRGAYCIDEAHSIKSSKDFKGLGCMDALALTSYVHFRAPVSIAALRSLARKDAQVYSPHILDGLDSDQPKGCWALRKERSAVFGFLGAGHAFALSLAVRRNLAIRSFPAQVSGTKKFGGAYFGYAQKEFGFVADILRGALGFTQVGMERSTGGCKARRIVGQEDWVSIWPVGPKLHDFKAAQCQADAQLATCGLLLQCAQRTAEALNSAGAALQREVMGTLQPLAASFRAEGMGETEAEGSSRCLLAACEGLGATLLTLAAVLTGELLTPLVELRKSTSQAQQNLQQELERLEQRES</sequence>
<evidence type="ECO:0000256" key="1">
    <source>
        <dbReference type="ARBA" id="ARBA00004611"/>
    </source>
</evidence>
<protein>
    <recommendedName>
        <fullName evidence="10">Radial spoke head protein 9 homolog</fullName>
    </recommendedName>
</protein>
<keyword evidence="2" id="KW-0963">Cytoplasm</keyword>
<evidence type="ECO:0000256" key="5">
    <source>
        <dbReference type="ARBA" id="ARBA00023069"/>
    </source>
</evidence>
<feature type="compositionally biased region" description="Acidic residues" evidence="11">
    <location>
        <begin position="121"/>
        <end position="131"/>
    </location>
</feature>
<dbReference type="GO" id="GO:0035082">
    <property type="term" value="P:axoneme assembly"/>
    <property type="evidence" value="ECO:0007669"/>
    <property type="project" value="InterPro"/>
</dbReference>
<dbReference type="GO" id="GO:0005930">
    <property type="term" value="C:axoneme"/>
    <property type="evidence" value="ECO:0007669"/>
    <property type="project" value="TreeGrafter"/>
</dbReference>
<evidence type="ECO:0000256" key="2">
    <source>
        <dbReference type="ARBA" id="ARBA00022490"/>
    </source>
</evidence>
<keyword evidence="3" id="KW-0970">Cilium biogenesis/degradation</keyword>
<evidence type="ECO:0000256" key="3">
    <source>
        <dbReference type="ARBA" id="ARBA00022794"/>
    </source>
</evidence>
<accession>A0AA36J1S9</accession>
<dbReference type="Proteomes" id="UP001178507">
    <property type="component" value="Unassembled WGS sequence"/>
</dbReference>
<dbReference type="InterPro" id="IPR055316">
    <property type="entry name" value="RSP9"/>
</dbReference>
<evidence type="ECO:0000256" key="10">
    <source>
        <dbReference type="ARBA" id="ARBA00041080"/>
    </source>
</evidence>
<evidence type="ECO:0000256" key="6">
    <source>
        <dbReference type="ARBA" id="ARBA00023212"/>
    </source>
</evidence>
<evidence type="ECO:0000313" key="12">
    <source>
        <dbReference type="EMBL" id="CAJ1398050.1"/>
    </source>
</evidence>
<reference evidence="12" key="1">
    <citation type="submission" date="2023-08" db="EMBL/GenBank/DDBJ databases">
        <authorList>
            <person name="Chen Y."/>
            <person name="Shah S."/>
            <person name="Dougan E. K."/>
            <person name="Thang M."/>
            <person name="Chan C."/>
        </authorList>
    </citation>
    <scope>NUCLEOTIDE SEQUENCE</scope>
</reference>
<keyword evidence="13" id="KW-1185">Reference proteome</keyword>
<feature type="compositionally biased region" description="Basic and acidic residues" evidence="11">
    <location>
        <begin position="111"/>
        <end position="120"/>
    </location>
</feature>
<evidence type="ECO:0000256" key="9">
    <source>
        <dbReference type="ARBA" id="ARBA00038319"/>
    </source>
</evidence>
<name>A0AA36J1S9_9DINO</name>
<feature type="region of interest" description="Disordered" evidence="11">
    <location>
        <begin position="108"/>
        <end position="135"/>
    </location>
</feature>
<keyword evidence="7" id="KW-0966">Cell projection</keyword>
<dbReference type="GO" id="GO:0060294">
    <property type="term" value="P:cilium movement involved in cell motility"/>
    <property type="evidence" value="ECO:0007669"/>
    <property type="project" value="TreeGrafter"/>
</dbReference>
<dbReference type="GO" id="GO:0044458">
    <property type="term" value="P:motile cilium assembly"/>
    <property type="evidence" value="ECO:0007669"/>
    <property type="project" value="TreeGrafter"/>
</dbReference>
<organism evidence="12 13">
    <name type="scientific">Effrenium voratum</name>
    <dbReference type="NCBI Taxonomy" id="2562239"/>
    <lineage>
        <taxon>Eukaryota</taxon>
        <taxon>Sar</taxon>
        <taxon>Alveolata</taxon>
        <taxon>Dinophyceae</taxon>
        <taxon>Suessiales</taxon>
        <taxon>Symbiodiniaceae</taxon>
        <taxon>Effrenium</taxon>
    </lineage>
</organism>
<evidence type="ECO:0000256" key="4">
    <source>
        <dbReference type="ARBA" id="ARBA00022846"/>
    </source>
</evidence>
<dbReference type="PANTHER" id="PTHR22069:SF0">
    <property type="entry name" value="RADIAL SPOKE HEAD PROTEIN 9 HOMOLOG"/>
    <property type="match status" value="1"/>
</dbReference>
<dbReference type="PANTHER" id="PTHR22069">
    <property type="entry name" value="MITOCHONDRIAL RIBOSOMAL PROTEIN S18"/>
    <property type="match status" value="1"/>
</dbReference>
<comment type="similarity">
    <text evidence="9">Belongs to the flagellar radial spoke RSP9 family.</text>
</comment>
<keyword evidence="4" id="KW-0282">Flagellum</keyword>
<gene>
    <name evidence="12" type="ORF">EVOR1521_LOCUS21936</name>
</gene>
<keyword evidence="5" id="KW-0969">Cilium</keyword>
<evidence type="ECO:0000256" key="11">
    <source>
        <dbReference type="SAM" id="MobiDB-lite"/>
    </source>
</evidence>
<dbReference type="AlphaFoldDB" id="A0AA36J1S9"/>
<keyword evidence="6" id="KW-0206">Cytoskeleton</keyword>
<comment type="subcellular location">
    <subcellularLocation>
        <location evidence="8">Cell projection</location>
        <location evidence="8">Kinocilium</location>
    </subcellularLocation>
    <subcellularLocation>
        <location evidence="1">Cytoplasm</location>
        <location evidence="1">Cytoskeleton</location>
        <location evidence="1">Flagellum axoneme</location>
    </subcellularLocation>
</comment>
<proteinExistence type="inferred from homology"/>
<evidence type="ECO:0000313" key="13">
    <source>
        <dbReference type="Proteomes" id="UP001178507"/>
    </source>
</evidence>
<evidence type="ECO:0000256" key="7">
    <source>
        <dbReference type="ARBA" id="ARBA00023273"/>
    </source>
</evidence>